<keyword evidence="5" id="KW-0472">Membrane</keyword>
<dbReference type="InterPro" id="IPR003593">
    <property type="entry name" value="AAA+_ATPase"/>
</dbReference>
<evidence type="ECO:0000256" key="4">
    <source>
        <dbReference type="SAM" id="MobiDB-lite"/>
    </source>
</evidence>
<name>A0A7W9UTP3_9ACTN</name>
<accession>A0A7W9UTP3</accession>
<feature type="domain" description="FtsK" evidence="6">
    <location>
        <begin position="671"/>
        <end position="864"/>
    </location>
</feature>
<keyword evidence="8" id="KW-1185">Reference proteome</keyword>
<dbReference type="RefSeq" id="WP_184971712.1">
    <property type="nucleotide sequence ID" value="NZ_JACHJK010000013.1"/>
</dbReference>
<dbReference type="InterPro" id="IPR050206">
    <property type="entry name" value="FtsK/SpoIIIE/SftA"/>
</dbReference>
<dbReference type="Proteomes" id="UP000585836">
    <property type="component" value="Unassembled WGS sequence"/>
</dbReference>
<feature type="compositionally biased region" description="Low complexity" evidence="4">
    <location>
        <begin position="374"/>
        <end position="388"/>
    </location>
</feature>
<comment type="caution">
    <text evidence="7">The sequence shown here is derived from an EMBL/GenBank/DDBJ whole genome shotgun (WGS) entry which is preliminary data.</text>
</comment>
<gene>
    <name evidence="7" type="ORF">FHS34_006362</name>
</gene>
<keyword evidence="2 3" id="KW-0067">ATP-binding</keyword>
<dbReference type="PANTHER" id="PTHR22683">
    <property type="entry name" value="SPORULATION PROTEIN RELATED"/>
    <property type="match status" value="1"/>
</dbReference>
<keyword evidence="5" id="KW-0812">Transmembrane</keyword>
<feature type="transmembrane region" description="Helical" evidence="5">
    <location>
        <begin position="253"/>
        <end position="271"/>
    </location>
</feature>
<feature type="transmembrane region" description="Helical" evidence="5">
    <location>
        <begin position="277"/>
        <end position="295"/>
    </location>
</feature>
<dbReference type="GO" id="GO:0003677">
    <property type="term" value="F:DNA binding"/>
    <property type="evidence" value="ECO:0007669"/>
    <property type="project" value="InterPro"/>
</dbReference>
<feature type="binding site" evidence="3">
    <location>
        <begin position="689"/>
        <end position="696"/>
    </location>
    <ligand>
        <name>ATP</name>
        <dbReference type="ChEBI" id="CHEBI:30616"/>
    </ligand>
</feature>
<feature type="domain" description="FtsK" evidence="6">
    <location>
        <begin position="1021"/>
        <end position="1211"/>
    </location>
</feature>
<reference evidence="7 8" key="1">
    <citation type="submission" date="2020-08" db="EMBL/GenBank/DDBJ databases">
        <title>Genomic Encyclopedia of Type Strains, Phase III (KMG-III): the genomes of soil and plant-associated and newly described type strains.</title>
        <authorList>
            <person name="Whitman W."/>
        </authorList>
    </citation>
    <scope>NUCLEOTIDE SEQUENCE [LARGE SCALE GENOMIC DNA]</scope>
    <source>
        <strain evidence="7 8">CECT 3313</strain>
    </source>
</reference>
<proteinExistence type="predicted"/>
<evidence type="ECO:0000256" key="5">
    <source>
        <dbReference type="SAM" id="Phobius"/>
    </source>
</evidence>
<dbReference type="Gene3D" id="3.40.50.300">
    <property type="entry name" value="P-loop containing nucleotide triphosphate hydrolases"/>
    <property type="match status" value="4"/>
</dbReference>
<keyword evidence="5" id="KW-1133">Transmembrane helix</keyword>
<dbReference type="SUPFAM" id="SSF52540">
    <property type="entry name" value="P-loop containing nucleoside triphosphate hydrolases"/>
    <property type="match status" value="3"/>
</dbReference>
<dbReference type="GO" id="GO:0005524">
    <property type="term" value="F:ATP binding"/>
    <property type="evidence" value="ECO:0007669"/>
    <property type="project" value="UniProtKB-UniRule"/>
</dbReference>
<dbReference type="EMBL" id="JACHJK010000013">
    <property type="protein sequence ID" value="MBB5930855.1"/>
    <property type="molecule type" value="Genomic_DNA"/>
</dbReference>
<organism evidence="7 8">
    <name type="scientific">Streptomyces echinatus</name>
    <dbReference type="NCBI Taxonomy" id="67293"/>
    <lineage>
        <taxon>Bacteria</taxon>
        <taxon>Bacillati</taxon>
        <taxon>Actinomycetota</taxon>
        <taxon>Actinomycetes</taxon>
        <taxon>Kitasatosporales</taxon>
        <taxon>Streptomycetaceae</taxon>
        <taxon>Streptomyces</taxon>
    </lineage>
</organism>
<feature type="region of interest" description="Disordered" evidence="4">
    <location>
        <begin position="561"/>
        <end position="584"/>
    </location>
</feature>
<dbReference type="InterPro" id="IPR027417">
    <property type="entry name" value="P-loop_NTPase"/>
</dbReference>
<dbReference type="PANTHER" id="PTHR22683:SF1">
    <property type="entry name" value="TYPE VII SECRETION SYSTEM PROTEIN ESSC"/>
    <property type="match status" value="1"/>
</dbReference>
<evidence type="ECO:0000256" key="2">
    <source>
        <dbReference type="ARBA" id="ARBA00022840"/>
    </source>
</evidence>
<evidence type="ECO:0000313" key="7">
    <source>
        <dbReference type="EMBL" id="MBB5930855.1"/>
    </source>
</evidence>
<sequence length="1508" mass="159879">MRLTLTVVDPRRGTSADVVLDAAPESPMGEVARTLRRQLRDERELERDTDPPPPVHVDGLAVDPAVPLGRSPLRDGTVVSLYSPAGCPPREVTGIVELRVAGGPDAGAVHRLGLGRTDIGRGAAAHVRVHDPELPERALTLTVTPDGSRTVRAHAGAAAVLDGVPLARRVDGTAGRDGGAEAPWPLGSQLAVGGTLFELVVYQPPDVVLRPADDGRGLAFERRGRLVSSEGRRGKGLLPRKPRASRLLRAQQVLFSTGAVAAVVAAVVTSLLFERWWFLLLALVGALYAWLAQEAGRQLSERRRKAAELFEEGLGAVLRRLRRRYPSPAAVLSLATGPRAGLWERRPGDPDHLALRVGTGSVPVRSAPFRSDDLAGGPDPEPAADPSGIADAPVVLSLRDLGVLGLAGPGDSARALARWAVAQIATLHSPLDVAVHVLTLKGAHDSWNWLRWLPHARPLGGTDALVAIGTDAETVGARIGELVRTLEHRRKAGAGGGAVAGHAADIVVVCDGFRQLRSLPDMAYLLREGPAVGIRVLCLDEDPRFLPEDCRAIVMAGPREENRPSVARAPAGTTEGPARPGTPPEVLRVVGADKDRPRDIRPDFVSAAWCERLARALAPLRDTVGEAESSALPAQTRLLDVLALEPPGGRAVAARWARGPSTVAVIGETYDGPFGIDLRRDGPHALIAGTSGSGKSELLQTIVASLALANSPEHLTFVLVDYRGGAAFRSCASLPHTVGLVTDLDPYLVQRVLASFSAELRRREHLLADVGAKDIEGYQDLVLRDPGAEEPLPRLVIVVDEIASIARELPDFITGLINVAQRGRSLGVHLVLATQRPSGVISAEIRANTNLRLALRVTDSGESHDIVDAPEAAMIPRSTPGRGYARLGHASLIPFQSGRVGGLRPGAAGPAAGLPRATRVTWQQLGRPAPPAPVPQPVPGTAAGTDLDALVDAARDAYRTLDVPAPRRPWLPPLPDVLRLDGIDPWPAGETAGDTEENGARPGALRPVAFGLEDLPAEQRRRPVVIDFAHFGHLLIGGAPRSGRSQALRTIAGALARVHSGADVHLYGIDCGPGGLRGLAALPHCGALVTGREPERAARLLARLTSELSDRQGLLAAGEFLSIADQRGRAAAAERLPHLVVLLDGWEGWGPTLGEYDFGRLTDELLTLMREGATVGIHLVITGDRQLFLGRIASLTEDKYALRFTDHDDYQALLGIRPGELPESMPAGRAVRAGAGTEVQFALLAGRAAPEAQDEALARIAAGAGDVPADRRPFRVDALPDRVGFDEAWWLGEPERSRARLWTLAGVGGDELTGYGPDLADGVPAFVIAGPRGSGRSTALLNAARSCLRQGVRLVVAAPRPSPLRQLRGQHGVLAVFQNTDIERSALDQALRVALPDDPVVVLVDDGEILARCAAGPTLEQLIRDGDERGLALVLAGDEERLCPGYAGWQAEARKARRGLLLSPRTIESGSLVGVRLGRHATVDPIRPRRGLLHLGDGRLRSVVIPSE</sequence>
<feature type="region of interest" description="Disordered" evidence="4">
    <location>
        <begin position="364"/>
        <end position="388"/>
    </location>
</feature>
<evidence type="ECO:0000259" key="6">
    <source>
        <dbReference type="PROSITE" id="PS50901"/>
    </source>
</evidence>
<dbReference type="InterPro" id="IPR002543">
    <property type="entry name" value="FtsK_dom"/>
</dbReference>
<dbReference type="SMART" id="SM00382">
    <property type="entry name" value="AAA"/>
    <property type="match status" value="3"/>
</dbReference>
<feature type="binding site" evidence="3">
    <location>
        <begin position="1038"/>
        <end position="1045"/>
    </location>
    <ligand>
        <name>ATP</name>
        <dbReference type="ChEBI" id="CHEBI:30616"/>
    </ligand>
</feature>
<protein>
    <submittedName>
        <fullName evidence="7">S-DNA-T family DNA segregation ATPase FtsK/SpoIIIE</fullName>
    </submittedName>
</protein>
<dbReference type="Pfam" id="PF01580">
    <property type="entry name" value="FtsK_SpoIIIE"/>
    <property type="match status" value="2"/>
</dbReference>
<evidence type="ECO:0000256" key="3">
    <source>
        <dbReference type="PROSITE-ProRule" id="PRU00289"/>
    </source>
</evidence>
<evidence type="ECO:0000313" key="8">
    <source>
        <dbReference type="Proteomes" id="UP000585836"/>
    </source>
</evidence>
<evidence type="ECO:0000256" key="1">
    <source>
        <dbReference type="ARBA" id="ARBA00022741"/>
    </source>
</evidence>
<dbReference type="CDD" id="cd01127">
    <property type="entry name" value="TrwB_TraG_TraD_VirD4"/>
    <property type="match status" value="1"/>
</dbReference>
<dbReference type="PROSITE" id="PS50901">
    <property type="entry name" value="FTSK"/>
    <property type="match status" value="2"/>
</dbReference>
<keyword evidence="1 3" id="KW-0547">Nucleotide-binding</keyword>